<gene>
    <name evidence="2" type="ORF">FJZ47_19355</name>
</gene>
<proteinExistence type="predicted"/>
<dbReference type="InterPro" id="IPR029039">
    <property type="entry name" value="Flavoprotein-like_sf"/>
</dbReference>
<dbReference type="GO" id="GO:0016020">
    <property type="term" value="C:membrane"/>
    <property type="evidence" value="ECO:0007669"/>
    <property type="project" value="TreeGrafter"/>
</dbReference>
<dbReference type="EMBL" id="VGLS01000730">
    <property type="protein sequence ID" value="MBM3225934.1"/>
    <property type="molecule type" value="Genomic_DNA"/>
</dbReference>
<name>A0A937W2V9_UNCTE</name>
<evidence type="ECO:0000259" key="1">
    <source>
        <dbReference type="PROSITE" id="PS50902"/>
    </source>
</evidence>
<feature type="domain" description="Flavodoxin-like" evidence="1">
    <location>
        <begin position="4"/>
        <end position="152"/>
    </location>
</feature>
<protein>
    <submittedName>
        <fullName evidence="2">Flavodoxin family protein</fullName>
    </submittedName>
</protein>
<organism evidence="2 3">
    <name type="scientific">Tectimicrobiota bacterium</name>
    <dbReference type="NCBI Taxonomy" id="2528274"/>
    <lineage>
        <taxon>Bacteria</taxon>
        <taxon>Pseudomonadati</taxon>
        <taxon>Nitrospinota/Tectimicrobiota group</taxon>
        <taxon>Candidatus Tectimicrobiota</taxon>
    </lineage>
</organism>
<dbReference type="Pfam" id="PF03358">
    <property type="entry name" value="FMN_red"/>
    <property type="match status" value="1"/>
</dbReference>
<dbReference type="InterPro" id="IPR005025">
    <property type="entry name" value="FMN_Rdtase-like_dom"/>
</dbReference>
<dbReference type="AlphaFoldDB" id="A0A937W2V9"/>
<dbReference type="PANTHER" id="PTHR30546:SF23">
    <property type="entry name" value="FLAVOPROTEIN-LIKE PROTEIN YCP4-RELATED"/>
    <property type="match status" value="1"/>
</dbReference>
<evidence type="ECO:0000313" key="3">
    <source>
        <dbReference type="Proteomes" id="UP000712673"/>
    </source>
</evidence>
<dbReference type="PANTHER" id="PTHR30546">
    <property type="entry name" value="FLAVODOXIN-RELATED PROTEIN WRBA-RELATED"/>
    <property type="match status" value="1"/>
</dbReference>
<accession>A0A937W2V9</accession>
<dbReference type="GO" id="GO:0010181">
    <property type="term" value="F:FMN binding"/>
    <property type="evidence" value="ECO:0007669"/>
    <property type="project" value="InterPro"/>
</dbReference>
<evidence type="ECO:0000313" key="2">
    <source>
        <dbReference type="EMBL" id="MBM3225934.1"/>
    </source>
</evidence>
<sequence length="168" mass="17914">MAQILIIYTTLRGKTGTMVEPVAEGIRSVGVEARILQANQVTMADMLAADGIVIGSPTRFGAVDWQIKRLFDEVTIEGYPGPLEGKVGGAFTAGGRAGSGAELTLLNALHILLNHGMIIQGEPFGPHYGPVALGEPTDELYHYCRTWGARWARLVQRLASPATGVMSP</sequence>
<dbReference type="PROSITE" id="PS50902">
    <property type="entry name" value="FLAVODOXIN_LIKE"/>
    <property type="match status" value="1"/>
</dbReference>
<dbReference type="SUPFAM" id="SSF52218">
    <property type="entry name" value="Flavoproteins"/>
    <property type="match status" value="1"/>
</dbReference>
<reference evidence="2" key="1">
    <citation type="submission" date="2019-03" db="EMBL/GenBank/DDBJ databases">
        <title>Lake Tanganyika Metagenome-Assembled Genomes (MAGs).</title>
        <authorList>
            <person name="Tran P."/>
        </authorList>
    </citation>
    <scope>NUCLEOTIDE SEQUENCE</scope>
    <source>
        <strain evidence="2">K_DeepCast_65m_m2_066</strain>
    </source>
</reference>
<dbReference type="InterPro" id="IPR008254">
    <property type="entry name" value="Flavodoxin/NO_synth"/>
</dbReference>
<dbReference type="Gene3D" id="3.40.50.360">
    <property type="match status" value="1"/>
</dbReference>
<dbReference type="GO" id="GO:0003955">
    <property type="term" value="F:NAD(P)H dehydrogenase (quinone) activity"/>
    <property type="evidence" value="ECO:0007669"/>
    <property type="project" value="TreeGrafter"/>
</dbReference>
<comment type="caution">
    <text evidence="2">The sequence shown here is derived from an EMBL/GenBank/DDBJ whole genome shotgun (WGS) entry which is preliminary data.</text>
</comment>
<dbReference type="Proteomes" id="UP000712673">
    <property type="component" value="Unassembled WGS sequence"/>
</dbReference>